<sequence>MELSRNIVKNKRIVKTYIQNVSGILQKNLRYINKYTYELVILDEVKHEGFLNNGQYIILCATKEQTKAISELTHIEINMAYKRIYGITNKWEVVTYLPQVQKRLGYILANQYKEQALVPTLNTQEEVLEILNKICNSNEPETIAWVKDKLIPWVLSGISSAFSKMDHII</sequence>
<dbReference type="EMBL" id="QKYT01000015">
    <property type="protein sequence ID" value="RIA98485.1"/>
    <property type="molecule type" value="Genomic_DNA"/>
</dbReference>
<accession>A0A397TPM7</accession>
<proteinExistence type="predicted"/>
<name>A0A397TPM7_9GLOM</name>
<keyword evidence="2" id="KW-1185">Reference proteome</keyword>
<evidence type="ECO:0000313" key="2">
    <source>
        <dbReference type="Proteomes" id="UP000265703"/>
    </source>
</evidence>
<dbReference type="Proteomes" id="UP000265703">
    <property type="component" value="Unassembled WGS sequence"/>
</dbReference>
<reference evidence="1 2" key="1">
    <citation type="submission" date="2018-06" db="EMBL/GenBank/DDBJ databases">
        <title>Comparative genomics reveals the genomic features of Rhizophagus irregularis, R. cerebriforme, R. diaphanum and Gigaspora rosea, and their symbiotic lifestyle signature.</title>
        <authorList>
            <person name="Morin E."/>
            <person name="San Clemente H."/>
            <person name="Chen E.C.H."/>
            <person name="De La Providencia I."/>
            <person name="Hainaut M."/>
            <person name="Kuo A."/>
            <person name="Kohler A."/>
            <person name="Murat C."/>
            <person name="Tang N."/>
            <person name="Roy S."/>
            <person name="Loubradou J."/>
            <person name="Henrissat B."/>
            <person name="Grigoriev I.V."/>
            <person name="Corradi N."/>
            <person name="Roux C."/>
            <person name="Martin F.M."/>
        </authorList>
    </citation>
    <scope>NUCLEOTIDE SEQUENCE [LARGE SCALE GENOMIC DNA]</scope>
    <source>
        <strain evidence="1 2">DAOM 227022</strain>
    </source>
</reference>
<organism evidence="1 2">
    <name type="scientific">Glomus cerebriforme</name>
    <dbReference type="NCBI Taxonomy" id="658196"/>
    <lineage>
        <taxon>Eukaryota</taxon>
        <taxon>Fungi</taxon>
        <taxon>Fungi incertae sedis</taxon>
        <taxon>Mucoromycota</taxon>
        <taxon>Glomeromycotina</taxon>
        <taxon>Glomeromycetes</taxon>
        <taxon>Glomerales</taxon>
        <taxon>Glomeraceae</taxon>
        <taxon>Glomus</taxon>
    </lineage>
</organism>
<protein>
    <submittedName>
        <fullName evidence="1">Uncharacterized protein</fullName>
    </submittedName>
</protein>
<dbReference type="OrthoDB" id="2371765at2759"/>
<evidence type="ECO:0000313" key="1">
    <source>
        <dbReference type="EMBL" id="RIA98485.1"/>
    </source>
</evidence>
<gene>
    <name evidence="1" type="ORF">C1645_731699</name>
</gene>
<comment type="caution">
    <text evidence="1">The sequence shown here is derived from an EMBL/GenBank/DDBJ whole genome shotgun (WGS) entry which is preliminary data.</text>
</comment>
<dbReference type="AlphaFoldDB" id="A0A397TPM7"/>